<sequence length="126" mass="13937">MPYGFGLLGLYVQDIEKAQQFYVDFLGMTLVPENSTPSFVYLLPTKGTPIALQAASTLPAGSPPQVGGFELNLEVEDLKATWQAWQDRGVEILNEITDMGVGHWFRARGPEGQLISVFQMYPQTAQ</sequence>
<dbReference type="InterPro" id="IPR037523">
    <property type="entry name" value="VOC_core"/>
</dbReference>
<evidence type="ECO:0000313" key="3">
    <source>
        <dbReference type="Proteomes" id="UP000287171"/>
    </source>
</evidence>
<organism evidence="2 3">
    <name type="scientific">Dictyobacter alpinus</name>
    <dbReference type="NCBI Taxonomy" id="2014873"/>
    <lineage>
        <taxon>Bacteria</taxon>
        <taxon>Bacillati</taxon>
        <taxon>Chloroflexota</taxon>
        <taxon>Ktedonobacteria</taxon>
        <taxon>Ktedonobacterales</taxon>
        <taxon>Dictyobacteraceae</taxon>
        <taxon>Dictyobacter</taxon>
    </lineage>
</organism>
<dbReference type="RefSeq" id="WP_126629267.1">
    <property type="nucleotide sequence ID" value="NZ_BIFT01000001.1"/>
</dbReference>
<dbReference type="EMBL" id="BIFT01000001">
    <property type="protein sequence ID" value="GCE29130.1"/>
    <property type="molecule type" value="Genomic_DNA"/>
</dbReference>
<dbReference type="Gene3D" id="3.10.180.10">
    <property type="entry name" value="2,3-Dihydroxybiphenyl 1,2-Dioxygenase, domain 1"/>
    <property type="match status" value="1"/>
</dbReference>
<dbReference type="InterPro" id="IPR029068">
    <property type="entry name" value="Glyas_Bleomycin-R_OHBP_Dase"/>
</dbReference>
<dbReference type="Pfam" id="PF00903">
    <property type="entry name" value="Glyoxalase"/>
    <property type="match status" value="1"/>
</dbReference>
<comment type="caution">
    <text evidence="2">The sequence shown here is derived from an EMBL/GenBank/DDBJ whole genome shotgun (WGS) entry which is preliminary data.</text>
</comment>
<name>A0A402BCU0_9CHLR</name>
<feature type="domain" description="VOC" evidence="1">
    <location>
        <begin position="4"/>
        <end position="120"/>
    </location>
</feature>
<evidence type="ECO:0000259" key="1">
    <source>
        <dbReference type="PROSITE" id="PS51819"/>
    </source>
</evidence>
<protein>
    <recommendedName>
        <fullName evidence="1">VOC domain-containing protein</fullName>
    </recommendedName>
</protein>
<proteinExistence type="predicted"/>
<keyword evidence="3" id="KW-1185">Reference proteome</keyword>
<dbReference type="InterPro" id="IPR004360">
    <property type="entry name" value="Glyas_Fos-R_dOase_dom"/>
</dbReference>
<gene>
    <name evidence="2" type="ORF">KDA_46140</name>
</gene>
<accession>A0A402BCU0</accession>
<dbReference type="OrthoDB" id="9804944at2"/>
<dbReference type="AlphaFoldDB" id="A0A402BCU0"/>
<dbReference type="SUPFAM" id="SSF54593">
    <property type="entry name" value="Glyoxalase/Bleomycin resistance protein/Dihydroxybiphenyl dioxygenase"/>
    <property type="match status" value="1"/>
</dbReference>
<dbReference type="PROSITE" id="PS51819">
    <property type="entry name" value="VOC"/>
    <property type="match status" value="1"/>
</dbReference>
<dbReference type="Proteomes" id="UP000287171">
    <property type="component" value="Unassembled WGS sequence"/>
</dbReference>
<evidence type="ECO:0000313" key="2">
    <source>
        <dbReference type="EMBL" id="GCE29130.1"/>
    </source>
</evidence>
<reference evidence="3" key="1">
    <citation type="submission" date="2018-12" db="EMBL/GenBank/DDBJ databases">
        <title>Tengunoibacter tsumagoiensis gen. nov., sp. nov., Dictyobacter kobayashii sp. nov., D. alpinus sp. nov., and D. joshuensis sp. nov. and description of Dictyobacteraceae fam. nov. within the order Ktedonobacterales isolated from Tengu-no-mugimeshi.</title>
        <authorList>
            <person name="Wang C.M."/>
            <person name="Zheng Y."/>
            <person name="Sakai Y."/>
            <person name="Toyoda A."/>
            <person name="Minakuchi Y."/>
            <person name="Abe K."/>
            <person name="Yokota A."/>
            <person name="Yabe S."/>
        </authorList>
    </citation>
    <scope>NUCLEOTIDE SEQUENCE [LARGE SCALE GENOMIC DNA]</scope>
    <source>
        <strain evidence="3">Uno16</strain>
    </source>
</reference>